<dbReference type="PANTHER" id="PTHR31286">
    <property type="entry name" value="GLYCINE-RICH CELL WALL STRUCTURAL PROTEIN 1.8-LIKE"/>
    <property type="match status" value="1"/>
</dbReference>
<dbReference type="PANTHER" id="PTHR31286:SF178">
    <property type="entry name" value="DUF4283 DOMAIN-CONTAINING PROTEIN"/>
    <property type="match status" value="1"/>
</dbReference>
<organism evidence="4 5">
    <name type="scientific">Sesamum angolense</name>
    <dbReference type="NCBI Taxonomy" id="2727404"/>
    <lineage>
        <taxon>Eukaryota</taxon>
        <taxon>Viridiplantae</taxon>
        <taxon>Streptophyta</taxon>
        <taxon>Embryophyta</taxon>
        <taxon>Tracheophyta</taxon>
        <taxon>Spermatophyta</taxon>
        <taxon>Magnoliopsida</taxon>
        <taxon>eudicotyledons</taxon>
        <taxon>Gunneridae</taxon>
        <taxon>Pentapetalae</taxon>
        <taxon>asterids</taxon>
        <taxon>lamiids</taxon>
        <taxon>Lamiales</taxon>
        <taxon>Pedaliaceae</taxon>
        <taxon>Sesamum</taxon>
    </lineage>
</organism>
<dbReference type="InterPro" id="IPR025836">
    <property type="entry name" value="Zn_knuckle_CX2CX4HX4C"/>
</dbReference>
<keyword evidence="1" id="KW-0862">Zinc</keyword>
<dbReference type="AlphaFoldDB" id="A0AAE2BTS3"/>
<reference evidence="4" key="2">
    <citation type="journal article" date="2024" name="Plant">
        <title>Genomic evolution and insights into agronomic trait innovations of Sesamum species.</title>
        <authorList>
            <person name="Miao H."/>
            <person name="Wang L."/>
            <person name="Qu L."/>
            <person name="Liu H."/>
            <person name="Sun Y."/>
            <person name="Le M."/>
            <person name="Wang Q."/>
            <person name="Wei S."/>
            <person name="Zheng Y."/>
            <person name="Lin W."/>
            <person name="Duan Y."/>
            <person name="Cao H."/>
            <person name="Xiong S."/>
            <person name="Wang X."/>
            <person name="Wei L."/>
            <person name="Li C."/>
            <person name="Ma Q."/>
            <person name="Ju M."/>
            <person name="Zhao R."/>
            <person name="Li G."/>
            <person name="Mu C."/>
            <person name="Tian Q."/>
            <person name="Mei H."/>
            <person name="Zhang T."/>
            <person name="Gao T."/>
            <person name="Zhang H."/>
        </authorList>
    </citation>
    <scope>NUCLEOTIDE SEQUENCE</scope>
    <source>
        <strain evidence="4">K16</strain>
    </source>
</reference>
<proteinExistence type="predicted"/>
<dbReference type="PROSITE" id="PS50158">
    <property type="entry name" value="ZF_CCHC"/>
    <property type="match status" value="1"/>
</dbReference>
<keyword evidence="1" id="KW-0479">Metal-binding</keyword>
<dbReference type="InterPro" id="IPR025558">
    <property type="entry name" value="DUF4283"/>
</dbReference>
<dbReference type="Pfam" id="PF14111">
    <property type="entry name" value="DUF4283"/>
    <property type="match status" value="1"/>
</dbReference>
<feature type="region of interest" description="Disordered" evidence="2">
    <location>
        <begin position="403"/>
        <end position="453"/>
    </location>
</feature>
<evidence type="ECO:0000256" key="2">
    <source>
        <dbReference type="SAM" id="MobiDB-lite"/>
    </source>
</evidence>
<name>A0AAE2BTS3_9LAMI</name>
<comment type="caution">
    <text evidence="4">The sequence shown here is derived from an EMBL/GenBank/DDBJ whole genome shotgun (WGS) entry which is preliminary data.</text>
</comment>
<reference evidence="4" key="1">
    <citation type="submission" date="2020-06" db="EMBL/GenBank/DDBJ databases">
        <authorList>
            <person name="Li T."/>
            <person name="Hu X."/>
            <person name="Zhang T."/>
            <person name="Song X."/>
            <person name="Zhang H."/>
            <person name="Dai N."/>
            <person name="Sheng W."/>
            <person name="Hou X."/>
            <person name="Wei L."/>
        </authorList>
    </citation>
    <scope>NUCLEOTIDE SEQUENCE</scope>
    <source>
        <strain evidence="4">K16</strain>
        <tissue evidence="4">Leaf</tissue>
    </source>
</reference>
<accession>A0AAE2BTS3</accession>
<evidence type="ECO:0000259" key="3">
    <source>
        <dbReference type="PROSITE" id="PS50158"/>
    </source>
</evidence>
<keyword evidence="5" id="KW-1185">Reference proteome</keyword>
<keyword evidence="1" id="KW-0863">Zinc-finger</keyword>
<evidence type="ECO:0000313" key="5">
    <source>
        <dbReference type="Proteomes" id="UP001289374"/>
    </source>
</evidence>
<feature type="compositionally biased region" description="Polar residues" evidence="2">
    <location>
        <begin position="263"/>
        <end position="272"/>
    </location>
</feature>
<sequence>MESELGQFGSSLSLTEEEETGLVFPTGLWHSDSLAMEFFIVGRLISSKSFHPEALHTTLRAAFNLVRGMDFKLIEGDRFLLKFFHVLDRDRVLARCPWAYEKNLLVLAPVEAADDPKLIDLNWCDFHIHIHGLPPGKMNQDIASYIGRKLGKVKEVNRDSSGDIWGSSVRIRVSIDIIKPLKRALKLRTVLGDEHLVTFNYERLPNFCYLCGYLGHLARQCETQLQDGFRDPGENSPYGNYLRVAAPLSYRGRINANLHRDSSSTARRPTFTSRSSLQSQSESPPPHRGAFIFGTFGTFPTTNSPHPTKAFSPATTPPEISPSSPQQVLFADLNLLPHFLPSNQTHTPLLPPHQLNLPNTALVSQSPTPSDTSLMTTLPTHTNPTAPVPVLGSELPLPRTLTHKDKTRLRATKKSTKLDPKLILPHKRQVIDESPDDDPISKGPSKVCRFSTPLQDVTNLEAATAGQSRRSP</sequence>
<dbReference type="GO" id="GO:0003676">
    <property type="term" value="F:nucleic acid binding"/>
    <property type="evidence" value="ECO:0007669"/>
    <property type="project" value="InterPro"/>
</dbReference>
<feature type="compositionally biased region" description="Basic residues" evidence="2">
    <location>
        <begin position="405"/>
        <end position="415"/>
    </location>
</feature>
<dbReference type="Pfam" id="PF14392">
    <property type="entry name" value="zf-CCHC_4"/>
    <property type="match status" value="1"/>
</dbReference>
<dbReference type="GO" id="GO:0008270">
    <property type="term" value="F:zinc ion binding"/>
    <property type="evidence" value="ECO:0007669"/>
    <property type="project" value="UniProtKB-KW"/>
</dbReference>
<gene>
    <name evidence="4" type="ORF">Sango_1567600</name>
</gene>
<feature type="compositionally biased region" description="Low complexity" evidence="2">
    <location>
        <begin position="273"/>
        <end position="282"/>
    </location>
</feature>
<evidence type="ECO:0000256" key="1">
    <source>
        <dbReference type="PROSITE-ProRule" id="PRU00047"/>
    </source>
</evidence>
<feature type="region of interest" description="Disordered" evidence="2">
    <location>
        <begin position="258"/>
        <end position="291"/>
    </location>
</feature>
<dbReference type="InterPro" id="IPR001878">
    <property type="entry name" value="Znf_CCHC"/>
</dbReference>
<protein>
    <recommendedName>
        <fullName evidence="3">CCHC-type domain-containing protein</fullName>
    </recommendedName>
</protein>
<dbReference type="InterPro" id="IPR040256">
    <property type="entry name" value="At4g02000-like"/>
</dbReference>
<dbReference type="Proteomes" id="UP001289374">
    <property type="component" value="Unassembled WGS sequence"/>
</dbReference>
<dbReference type="EMBL" id="JACGWL010000008">
    <property type="protein sequence ID" value="KAK4397310.1"/>
    <property type="molecule type" value="Genomic_DNA"/>
</dbReference>
<feature type="domain" description="CCHC-type" evidence="3">
    <location>
        <begin position="208"/>
        <end position="221"/>
    </location>
</feature>
<evidence type="ECO:0000313" key="4">
    <source>
        <dbReference type="EMBL" id="KAK4397310.1"/>
    </source>
</evidence>